<evidence type="ECO:0000313" key="1">
    <source>
        <dbReference type="EMBL" id="KKN00630.1"/>
    </source>
</evidence>
<protein>
    <submittedName>
        <fullName evidence="1">Uncharacterized protein</fullName>
    </submittedName>
</protein>
<sequence>MMNTEEFDYEQLSPGIRNAVRWFHAWEWDTSDSGDGSLSRDGMECAMEVPMVVVPVEEGHFMCHDANAISQELEREMSPEDFAKVDIQAMYNPRDGIASILVTGDGLLRLKAKD</sequence>
<dbReference type="AlphaFoldDB" id="A0A0F9LZU2"/>
<accession>A0A0F9LZU2</accession>
<name>A0A0F9LZU2_9ZZZZ</name>
<comment type="caution">
    <text evidence="1">The sequence shown here is derived from an EMBL/GenBank/DDBJ whole genome shotgun (WGS) entry which is preliminary data.</text>
</comment>
<organism evidence="1">
    <name type="scientific">marine sediment metagenome</name>
    <dbReference type="NCBI Taxonomy" id="412755"/>
    <lineage>
        <taxon>unclassified sequences</taxon>
        <taxon>metagenomes</taxon>
        <taxon>ecological metagenomes</taxon>
    </lineage>
</organism>
<gene>
    <name evidence="1" type="ORF">LCGC14_1135850</name>
</gene>
<dbReference type="EMBL" id="LAZR01005353">
    <property type="protein sequence ID" value="KKN00630.1"/>
    <property type="molecule type" value="Genomic_DNA"/>
</dbReference>
<proteinExistence type="predicted"/>
<reference evidence="1" key="1">
    <citation type="journal article" date="2015" name="Nature">
        <title>Complex archaea that bridge the gap between prokaryotes and eukaryotes.</title>
        <authorList>
            <person name="Spang A."/>
            <person name="Saw J.H."/>
            <person name="Jorgensen S.L."/>
            <person name="Zaremba-Niedzwiedzka K."/>
            <person name="Martijn J."/>
            <person name="Lind A.E."/>
            <person name="van Eijk R."/>
            <person name="Schleper C."/>
            <person name="Guy L."/>
            <person name="Ettema T.J."/>
        </authorList>
    </citation>
    <scope>NUCLEOTIDE SEQUENCE</scope>
</reference>